<feature type="compositionally biased region" description="Low complexity" evidence="1">
    <location>
        <begin position="18"/>
        <end position="47"/>
    </location>
</feature>
<name>A0A8D9BUQ1_9HEMI</name>
<dbReference type="AlphaFoldDB" id="A0A8D9BUQ1"/>
<evidence type="ECO:0000313" key="2">
    <source>
        <dbReference type="EMBL" id="CAG6791854.1"/>
    </source>
</evidence>
<dbReference type="EMBL" id="HBUF01678234">
    <property type="protein sequence ID" value="CAG6791855.1"/>
    <property type="molecule type" value="Transcribed_RNA"/>
</dbReference>
<reference evidence="2" key="1">
    <citation type="submission" date="2021-05" db="EMBL/GenBank/DDBJ databases">
        <authorList>
            <person name="Alioto T."/>
            <person name="Alioto T."/>
            <person name="Gomez Garrido J."/>
        </authorList>
    </citation>
    <scope>NUCLEOTIDE SEQUENCE</scope>
</reference>
<organism evidence="2">
    <name type="scientific">Cacopsylla melanoneura</name>
    <dbReference type="NCBI Taxonomy" id="428564"/>
    <lineage>
        <taxon>Eukaryota</taxon>
        <taxon>Metazoa</taxon>
        <taxon>Ecdysozoa</taxon>
        <taxon>Arthropoda</taxon>
        <taxon>Hexapoda</taxon>
        <taxon>Insecta</taxon>
        <taxon>Pterygota</taxon>
        <taxon>Neoptera</taxon>
        <taxon>Paraneoptera</taxon>
        <taxon>Hemiptera</taxon>
        <taxon>Sternorrhyncha</taxon>
        <taxon>Psylloidea</taxon>
        <taxon>Psyllidae</taxon>
        <taxon>Psyllinae</taxon>
        <taxon>Cacopsylla</taxon>
    </lineage>
</organism>
<feature type="compositionally biased region" description="Polar residues" evidence="1">
    <location>
        <begin position="1"/>
        <end position="17"/>
    </location>
</feature>
<evidence type="ECO:0000256" key="1">
    <source>
        <dbReference type="SAM" id="MobiDB-lite"/>
    </source>
</evidence>
<feature type="region of interest" description="Disordered" evidence="1">
    <location>
        <begin position="1"/>
        <end position="52"/>
    </location>
</feature>
<protein>
    <submittedName>
        <fullName evidence="2">Uncharacterized protein</fullName>
    </submittedName>
</protein>
<sequence length="124" mass="13578">MILRTTTTGNSSIGGRTTCSSRSETIGSSISSRTTCSSSSGTIGSSGVVKGRQTRWHAGDARPVITEPTSRYIATDHVWSQRACFTTPRTLHTFYPSLFMFQPIETGRPFQNIIAQCFVLFGMF</sequence>
<proteinExistence type="predicted"/>
<accession>A0A8D9BUQ1</accession>
<dbReference type="EMBL" id="HBUF01678235">
    <property type="protein sequence ID" value="CAG6791856.1"/>
    <property type="molecule type" value="Transcribed_RNA"/>
</dbReference>
<dbReference type="EMBL" id="HBUF01678233">
    <property type="protein sequence ID" value="CAG6791854.1"/>
    <property type="molecule type" value="Transcribed_RNA"/>
</dbReference>